<feature type="active site" description="Glycyl thioester intermediate" evidence="3">
    <location>
        <position position="104"/>
    </location>
</feature>
<keyword evidence="4" id="KW-0547">Nucleotide-binding</keyword>
<evidence type="ECO:0000259" key="6">
    <source>
        <dbReference type="PROSITE" id="PS50127"/>
    </source>
</evidence>
<accession>A0A7E4UM40</accession>
<feature type="compositionally biased region" description="Acidic residues" evidence="5">
    <location>
        <begin position="211"/>
        <end position="243"/>
    </location>
</feature>
<feature type="domain" description="UBC core" evidence="6">
    <location>
        <begin position="20"/>
        <end position="185"/>
    </location>
</feature>
<dbReference type="PROSITE" id="PS00183">
    <property type="entry name" value="UBC_1"/>
    <property type="match status" value="1"/>
</dbReference>
<organism evidence="7 8">
    <name type="scientific">Panagrellus redivivus</name>
    <name type="common">Microworm</name>
    <dbReference type="NCBI Taxonomy" id="6233"/>
    <lineage>
        <taxon>Eukaryota</taxon>
        <taxon>Metazoa</taxon>
        <taxon>Ecdysozoa</taxon>
        <taxon>Nematoda</taxon>
        <taxon>Chromadorea</taxon>
        <taxon>Rhabditida</taxon>
        <taxon>Tylenchina</taxon>
        <taxon>Panagrolaimomorpha</taxon>
        <taxon>Panagrolaimoidea</taxon>
        <taxon>Panagrolaimidae</taxon>
        <taxon>Panagrellus</taxon>
    </lineage>
</organism>
<keyword evidence="4" id="KW-0067">ATP-binding</keyword>
<proteinExistence type="inferred from homology"/>
<evidence type="ECO:0000256" key="4">
    <source>
        <dbReference type="RuleBase" id="RU362109"/>
    </source>
</evidence>
<dbReference type="PROSITE" id="PS50127">
    <property type="entry name" value="UBC_2"/>
    <property type="match status" value="1"/>
</dbReference>
<keyword evidence="2 4" id="KW-0833">Ubl conjugation pathway</keyword>
<dbReference type="PANTHER" id="PTHR24067">
    <property type="entry name" value="UBIQUITIN-CONJUGATING ENZYME E2"/>
    <property type="match status" value="1"/>
</dbReference>
<dbReference type="GO" id="GO:0016740">
    <property type="term" value="F:transferase activity"/>
    <property type="evidence" value="ECO:0007669"/>
    <property type="project" value="UniProtKB-KW"/>
</dbReference>
<dbReference type="GO" id="GO:0032446">
    <property type="term" value="P:protein modification by small protein conjugation"/>
    <property type="evidence" value="ECO:0007669"/>
    <property type="project" value="UniProtKB-ARBA"/>
</dbReference>
<evidence type="ECO:0000256" key="5">
    <source>
        <dbReference type="SAM" id="MobiDB-lite"/>
    </source>
</evidence>
<dbReference type="GO" id="GO:0005524">
    <property type="term" value="F:ATP binding"/>
    <property type="evidence" value="ECO:0007669"/>
    <property type="project" value="UniProtKB-UniRule"/>
</dbReference>
<dbReference type="InterPro" id="IPR023313">
    <property type="entry name" value="UBQ-conjugating_AS"/>
</dbReference>
<keyword evidence="1" id="KW-0808">Transferase</keyword>
<dbReference type="Pfam" id="PF00179">
    <property type="entry name" value="UQ_con"/>
    <property type="match status" value="1"/>
</dbReference>
<dbReference type="FunFam" id="3.10.110.10:FF:000051">
    <property type="entry name" value="ubiquitin-conjugating enzyme E2 R2-like"/>
    <property type="match status" value="1"/>
</dbReference>
<dbReference type="SMART" id="SM00212">
    <property type="entry name" value="UBCc"/>
    <property type="match status" value="1"/>
</dbReference>
<dbReference type="InterPro" id="IPR050113">
    <property type="entry name" value="Ub_conjugating_enzyme"/>
</dbReference>
<dbReference type="InterPro" id="IPR016135">
    <property type="entry name" value="UBQ-conjugating_enzyme/RWD"/>
</dbReference>
<keyword evidence="7" id="KW-1185">Reference proteome</keyword>
<name>A0A7E4UM40_PANRE</name>
<dbReference type="WBParaSite" id="Pan_g1041.t1">
    <property type="protein sequence ID" value="Pan_g1041.t1"/>
    <property type="gene ID" value="Pan_g1041"/>
</dbReference>
<dbReference type="CDD" id="cd23803">
    <property type="entry name" value="UBCc_UBE2R"/>
    <property type="match status" value="1"/>
</dbReference>
<dbReference type="InterPro" id="IPR000608">
    <property type="entry name" value="UBC"/>
</dbReference>
<sequence length="243" mass="26927">MAASATRASSSSASTFGASSASRALQLELKGLQSEPVEGFTVTCDDNCLFKWTVGIFGPPGTLYQGGYFKAQLSFPSNYPYSPPTMKFINTIWHPNVYENGDLCISILHAPIDDPQSGELPSERWNPTQSVRTILLSVISLLNEPNTSSPANVDASVMFRAWRDSKGVDARYADRVKADVEKSKKVAQEDGVKVPETVEEYTVKHKKPEPDSMEIDEDYYDYEYESDNEDDDEHDDDSGQGDD</sequence>
<protein>
    <submittedName>
        <fullName evidence="8">UBC core domain-containing protein</fullName>
    </submittedName>
</protein>
<dbReference type="Gene3D" id="3.10.110.10">
    <property type="entry name" value="Ubiquitin Conjugating Enzyme"/>
    <property type="match status" value="1"/>
</dbReference>
<evidence type="ECO:0000256" key="2">
    <source>
        <dbReference type="ARBA" id="ARBA00022786"/>
    </source>
</evidence>
<evidence type="ECO:0000256" key="3">
    <source>
        <dbReference type="PROSITE-ProRule" id="PRU10133"/>
    </source>
</evidence>
<evidence type="ECO:0000313" key="8">
    <source>
        <dbReference type="WBParaSite" id="Pan_g1041.t1"/>
    </source>
</evidence>
<dbReference type="Proteomes" id="UP000492821">
    <property type="component" value="Unassembled WGS sequence"/>
</dbReference>
<dbReference type="AlphaFoldDB" id="A0A7E4UM40"/>
<reference evidence="7" key="1">
    <citation type="journal article" date="2013" name="Genetics">
        <title>The draft genome and transcriptome of Panagrellus redivivus are shaped by the harsh demands of a free-living lifestyle.</title>
        <authorList>
            <person name="Srinivasan J."/>
            <person name="Dillman A.R."/>
            <person name="Macchietto M.G."/>
            <person name="Heikkinen L."/>
            <person name="Lakso M."/>
            <person name="Fracchia K.M."/>
            <person name="Antoshechkin I."/>
            <person name="Mortazavi A."/>
            <person name="Wong G."/>
            <person name="Sternberg P.W."/>
        </authorList>
    </citation>
    <scope>NUCLEOTIDE SEQUENCE [LARGE SCALE GENOMIC DNA]</scope>
    <source>
        <strain evidence="7">MT8872</strain>
    </source>
</reference>
<feature type="region of interest" description="Disordered" evidence="5">
    <location>
        <begin position="200"/>
        <end position="243"/>
    </location>
</feature>
<evidence type="ECO:0000313" key="7">
    <source>
        <dbReference type="Proteomes" id="UP000492821"/>
    </source>
</evidence>
<comment type="similarity">
    <text evidence="4">Belongs to the ubiquitin-conjugating enzyme family.</text>
</comment>
<reference evidence="8" key="2">
    <citation type="submission" date="2020-10" db="UniProtKB">
        <authorList>
            <consortium name="WormBaseParasite"/>
        </authorList>
    </citation>
    <scope>IDENTIFICATION</scope>
</reference>
<dbReference type="SUPFAM" id="SSF54495">
    <property type="entry name" value="UBC-like"/>
    <property type="match status" value="1"/>
</dbReference>
<evidence type="ECO:0000256" key="1">
    <source>
        <dbReference type="ARBA" id="ARBA00022679"/>
    </source>
</evidence>